<dbReference type="SUPFAM" id="SSF55068">
    <property type="entry name" value="Peptide methionine sulfoxide reductase"/>
    <property type="match status" value="1"/>
</dbReference>
<reference evidence="6 7" key="1">
    <citation type="submission" date="2023-07" db="EMBL/GenBank/DDBJ databases">
        <title>Genomic Encyclopedia of Type Strains, Phase IV (KMG-IV): sequencing the most valuable type-strain genomes for metagenomic binning, comparative biology and taxonomic classification.</title>
        <authorList>
            <person name="Goeker M."/>
        </authorList>
    </citation>
    <scope>NUCLEOTIDE SEQUENCE [LARGE SCALE GENOMIC DNA]</scope>
    <source>
        <strain evidence="6 7">DSM 22170</strain>
    </source>
</reference>
<dbReference type="PANTHER" id="PTHR42799">
    <property type="entry name" value="MITOCHONDRIAL PEPTIDE METHIONINE SULFOXIDE REDUCTASE"/>
    <property type="match status" value="1"/>
</dbReference>
<sequence>MGNETIRLGMGCFWGPEAWIGAMEGVVGTTAGLAGGQSEDPGYRQPADHSETVQVVYDEAVLPLEQLLEQFWQRHRPAAINGYRAEPRYRSLILCTNERQLQVAQQLQQADEARKETIIRLDMTFYPVDERHQKYYLQRQPDVLEQLVELYEATVSDWDVKALDTTLAARLNGWTRQQTTVERIRAELPSWPEPLEPLMQQRYEQLLDTMIDRSVANEN</sequence>
<evidence type="ECO:0000313" key="6">
    <source>
        <dbReference type="EMBL" id="MDR6244904.1"/>
    </source>
</evidence>
<dbReference type="PANTHER" id="PTHR42799:SF13">
    <property type="entry name" value="PEPTIDE METHIONINE SULFOXIDE REDUCTASE"/>
    <property type="match status" value="1"/>
</dbReference>
<dbReference type="EC" id="1.8.4.11" evidence="1"/>
<keyword evidence="7" id="KW-1185">Reference proteome</keyword>
<dbReference type="Pfam" id="PF01625">
    <property type="entry name" value="PMSR"/>
    <property type="match status" value="1"/>
</dbReference>
<dbReference type="Proteomes" id="UP001185028">
    <property type="component" value="Unassembled WGS sequence"/>
</dbReference>
<dbReference type="RefSeq" id="WP_188774522.1">
    <property type="nucleotide sequence ID" value="NZ_BMMB01000002.1"/>
</dbReference>
<name>A0ABU1J082_9BACL</name>
<keyword evidence="2 6" id="KW-0560">Oxidoreductase</keyword>
<dbReference type="GO" id="GO:0008113">
    <property type="term" value="F:peptide-methionine (S)-S-oxide reductase activity"/>
    <property type="evidence" value="ECO:0007669"/>
    <property type="project" value="UniProtKB-EC"/>
</dbReference>
<proteinExistence type="predicted"/>
<evidence type="ECO:0000313" key="7">
    <source>
        <dbReference type="Proteomes" id="UP001185028"/>
    </source>
</evidence>
<evidence type="ECO:0000256" key="4">
    <source>
        <dbReference type="ARBA" id="ARBA00048782"/>
    </source>
</evidence>
<gene>
    <name evidence="6" type="ORF">JOC58_002801</name>
</gene>
<evidence type="ECO:0000256" key="2">
    <source>
        <dbReference type="ARBA" id="ARBA00023002"/>
    </source>
</evidence>
<evidence type="ECO:0000256" key="3">
    <source>
        <dbReference type="ARBA" id="ARBA00047806"/>
    </source>
</evidence>
<dbReference type="InterPro" id="IPR002569">
    <property type="entry name" value="Met_Sox_Rdtase_MsrA_dom"/>
</dbReference>
<comment type="caution">
    <text evidence="6">The sequence shown here is derived from an EMBL/GenBank/DDBJ whole genome shotgun (WGS) entry which is preliminary data.</text>
</comment>
<accession>A0ABU1J082</accession>
<protein>
    <recommendedName>
        <fullName evidence="1">peptide-methionine (S)-S-oxide reductase</fullName>
        <ecNumber evidence="1">1.8.4.11</ecNumber>
    </recommendedName>
</protein>
<dbReference type="InterPro" id="IPR050162">
    <property type="entry name" value="MsrA_MetSO_reductase"/>
</dbReference>
<organism evidence="6 7">
    <name type="scientific">Paenibacillus hunanensis</name>
    <dbReference type="NCBI Taxonomy" id="539262"/>
    <lineage>
        <taxon>Bacteria</taxon>
        <taxon>Bacillati</taxon>
        <taxon>Bacillota</taxon>
        <taxon>Bacilli</taxon>
        <taxon>Bacillales</taxon>
        <taxon>Paenibacillaceae</taxon>
        <taxon>Paenibacillus</taxon>
    </lineage>
</organism>
<dbReference type="InterPro" id="IPR036509">
    <property type="entry name" value="Met_Sox_Rdtase_MsrA_sf"/>
</dbReference>
<dbReference type="Gene3D" id="3.30.1060.10">
    <property type="entry name" value="Peptide methionine sulphoxide reductase MsrA"/>
    <property type="match status" value="1"/>
</dbReference>
<comment type="catalytic activity">
    <reaction evidence="4">
        <text>[thioredoxin]-disulfide + L-methionine + H2O = L-methionine (S)-S-oxide + [thioredoxin]-dithiol</text>
        <dbReference type="Rhea" id="RHEA:19993"/>
        <dbReference type="Rhea" id="RHEA-COMP:10698"/>
        <dbReference type="Rhea" id="RHEA-COMP:10700"/>
        <dbReference type="ChEBI" id="CHEBI:15377"/>
        <dbReference type="ChEBI" id="CHEBI:29950"/>
        <dbReference type="ChEBI" id="CHEBI:50058"/>
        <dbReference type="ChEBI" id="CHEBI:57844"/>
        <dbReference type="ChEBI" id="CHEBI:58772"/>
        <dbReference type="EC" id="1.8.4.11"/>
    </reaction>
</comment>
<comment type="catalytic activity">
    <reaction evidence="3">
        <text>L-methionyl-[protein] + [thioredoxin]-disulfide + H2O = L-methionyl-(S)-S-oxide-[protein] + [thioredoxin]-dithiol</text>
        <dbReference type="Rhea" id="RHEA:14217"/>
        <dbReference type="Rhea" id="RHEA-COMP:10698"/>
        <dbReference type="Rhea" id="RHEA-COMP:10700"/>
        <dbReference type="Rhea" id="RHEA-COMP:12313"/>
        <dbReference type="Rhea" id="RHEA-COMP:12315"/>
        <dbReference type="ChEBI" id="CHEBI:15377"/>
        <dbReference type="ChEBI" id="CHEBI:16044"/>
        <dbReference type="ChEBI" id="CHEBI:29950"/>
        <dbReference type="ChEBI" id="CHEBI:44120"/>
        <dbReference type="ChEBI" id="CHEBI:50058"/>
        <dbReference type="EC" id="1.8.4.11"/>
    </reaction>
</comment>
<evidence type="ECO:0000259" key="5">
    <source>
        <dbReference type="Pfam" id="PF01625"/>
    </source>
</evidence>
<dbReference type="EMBL" id="JAVDQH010000010">
    <property type="protein sequence ID" value="MDR6244904.1"/>
    <property type="molecule type" value="Genomic_DNA"/>
</dbReference>
<feature type="domain" description="Peptide methionine sulphoxide reductase MsrA" evidence="5">
    <location>
        <begin position="6"/>
        <end position="140"/>
    </location>
</feature>
<evidence type="ECO:0000256" key="1">
    <source>
        <dbReference type="ARBA" id="ARBA00012502"/>
    </source>
</evidence>